<keyword evidence="1" id="KW-0472">Membrane</keyword>
<dbReference type="GeneID" id="20179978"/>
<dbReference type="Proteomes" id="UP000018817">
    <property type="component" value="Unassembled WGS sequence"/>
</dbReference>
<name>W2QGQ4_PHYN3</name>
<sequence length="763" mass="86577">MRFTSTSYRRKPRICPGIIQQRMRGLCGQSKDTTAVFRVRRQPTTVEIFGALYHWITCISIIFLVLAQLLGAVRNTTTTTQRIFYGRDPSRGPYEIVGTSDTPYTDRVVACVRYGRKYEPRLVSSLLASEGTEAILEDSTGKARHGYRLVKRRADKASDSLDSSVYSSYEDICSLISATLDSILGACALLGYSNLTTDALRVVDGVDSKRLFRIPYSLPVLIMPFWDNTEQARHTVPTWHGESCMFRLEDAYSGSANGGSNATKASLRAVNRTVRFQRTEEWLKQPGGVWKNGWYEDLEGGRWFADLTSSNPGPPYYMAYRMFDTMSGLEVDCSNQQDCLAEPKVNRWGTKFTTYEYPHNLNSIAIQDGLSYGLYLYETTQADVVRIIYDWETLVSNLSVILVLIRWILSLIALHNGTVRGKIPCYGGGLGCVSSYRIFDVLLFSMLPQLKMTLTAFWTVGCRFEGQQAGLSEAWFTIYPSIAQLMLMYYSLLNVLAKITRRRMTDTLFMPSVAFLCLIHYFRSELAASPVWNDIDGRVLTLVFSDEVKKMTLLDYFVSDLAWRMNGRVVGIFWTKLAVLGINLLPLLMARPLPIPKQGKQQVLSGVEKAFALRAKHVGGLGLSPVYLTALDSATSRSSSENKMSVTPSNSQTELKKQQYNVVQSAVYLNSYELLRLGYVVFGDRYIISFDDWDFLTAMAPLRSFYHLWNQRVCVWSLEDLEKNTECYGLRSLQALEPEMWRLDDMRLQSIHFWQISSCGIQC</sequence>
<keyword evidence="1" id="KW-1133">Transmembrane helix</keyword>
<feature type="transmembrane region" description="Helical" evidence="1">
    <location>
        <begin position="48"/>
        <end position="70"/>
    </location>
</feature>
<feature type="transmembrane region" description="Helical" evidence="1">
    <location>
        <begin position="569"/>
        <end position="590"/>
    </location>
</feature>
<dbReference type="OrthoDB" id="62228at2759"/>
<dbReference type="OMA" id="GGVWKNG"/>
<evidence type="ECO:0000313" key="2">
    <source>
        <dbReference type="EMBL" id="ETN11460.1"/>
    </source>
</evidence>
<proteinExistence type="predicted"/>
<gene>
    <name evidence="2" type="ORF">PPTG_10337</name>
</gene>
<protein>
    <submittedName>
        <fullName evidence="2">Uncharacterized protein</fullName>
    </submittedName>
</protein>
<accession>W2QGQ4</accession>
<reference evidence="2 3" key="2">
    <citation type="submission" date="2013-11" db="EMBL/GenBank/DDBJ databases">
        <title>The Genome Sequence of Phytophthora parasitica INRA-310.</title>
        <authorList>
            <consortium name="The Broad Institute Genomics Platform"/>
            <person name="Russ C."/>
            <person name="Tyler B."/>
            <person name="Panabieres F."/>
            <person name="Shan W."/>
            <person name="Tripathy S."/>
            <person name="Grunwald N."/>
            <person name="Machado M."/>
            <person name="Johnson C.S."/>
            <person name="Arredondo F."/>
            <person name="Hong C."/>
            <person name="Coffey M."/>
            <person name="Young S.K."/>
            <person name="Zeng Q."/>
            <person name="Gargeya S."/>
            <person name="Fitzgerald M."/>
            <person name="Abouelleil A."/>
            <person name="Alvarado L."/>
            <person name="Chapman S.B."/>
            <person name="Gainer-Dewar J."/>
            <person name="Goldberg J."/>
            <person name="Griggs A."/>
            <person name="Gujja S."/>
            <person name="Hansen M."/>
            <person name="Howarth C."/>
            <person name="Imamovic A."/>
            <person name="Ireland A."/>
            <person name="Larimer J."/>
            <person name="McCowan C."/>
            <person name="Murphy C."/>
            <person name="Pearson M."/>
            <person name="Poon T.W."/>
            <person name="Priest M."/>
            <person name="Roberts A."/>
            <person name="Saif S."/>
            <person name="Shea T."/>
            <person name="Sykes S."/>
            <person name="Wortman J."/>
            <person name="Nusbaum C."/>
            <person name="Birren B."/>
        </authorList>
    </citation>
    <scope>NUCLEOTIDE SEQUENCE [LARGE SCALE GENOMIC DNA]</scope>
    <source>
        <strain evidence="2 3">INRA-310</strain>
    </source>
</reference>
<keyword evidence="1" id="KW-0812">Transmembrane</keyword>
<reference evidence="3" key="1">
    <citation type="submission" date="2011-12" db="EMBL/GenBank/DDBJ databases">
        <authorList>
            <consortium name="The Broad Institute Genome Sequencing Platform"/>
            <person name="Russ C."/>
            <person name="Tyler B."/>
            <person name="Panabieres F."/>
            <person name="Shan W."/>
            <person name="Tripathy S."/>
            <person name="Grunwald N."/>
            <person name="Machado M."/>
            <person name="Young S.K."/>
            <person name="Zeng Q."/>
            <person name="Gargeya S."/>
            <person name="Fitzgerald M."/>
            <person name="Haas B."/>
            <person name="Abouelleil A."/>
            <person name="Alvarado L."/>
            <person name="Arachchi H.M."/>
            <person name="Berlin A."/>
            <person name="Chapman S.B."/>
            <person name="Gearin G."/>
            <person name="Goldberg J."/>
            <person name="Griggs A."/>
            <person name="Gujja S."/>
            <person name="Hansen M."/>
            <person name="Heiman D."/>
            <person name="Howarth C."/>
            <person name="Larimer J."/>
            <person name="Lui A."/>
            <person name="MacDonald P.J.P."/>
            <person name="McCowen C."/>
            <person name="Montmayeur A."/>
            <person name="Murphy C."/>
            <person name="Neiman D."/>
            <person name="Pearson M."/>
            <person name="Priest M."/>
            <person name="Roberts A."/>
            <person name="Saif S."/>
            <person name="Shea T."/>
            <person name="Sisk P."/>
            <person name="Stolte C."/>
            <person name="Sykes S."/>
            <person name="Wortman J."/>
            <person name="Nusbaum C."/>
            <person name="Birren B."/>
        </authorList>
    </citation>
    <scope>NUCLEOTIDE SEQUENCE [LARGE SCALE GENOMIC DNA]</scope>
    <source>
        <strain evidence="3">INRA-310</strain>
    </source>
</reference>
<dbReference type="RefSeq" id="XP_008903259.1">
    <property type="nucleotide sequence ID" value="XM_008905011.1"/>
</dbReference>
<dbReference type="AlphaFoldDB" id="W2QGQ4"/>
<organism evidence="2 3">
    <name type="scientific">Phytophthora nicotianae (strain INRA-310)</name>
    <name type="common">Phytophthora parasitica</name>
    <dbReference type="NCBI Taxonomy" id="761204"/>
    <lineage>
        <taxon>Eukaryota</taxon>
        <taxon>Sar</taxon>
        <taxon>Stramenopiles</taxon>
        <taxon>Oomycota</taxon>
        <taxon>Peronosporomycetes</taxon>
        <taxon>Peronosporales</taxon>
        <taxon>Peronosporaceae</taxon>
        <taxon>Phytophthora</taxon>
    </lineage>
</organism>
<dbReference type="VEuPathDB" id="FungiDB:PPTG_10337"/>
<feature type="transmembrane region" description="Helical" evidence="1">
    <location>
        <begin position="394"/>
        <end position="414"/>
    </location>
</feature>
<evidence type="ECO:0000256" key="1">
    <source>
        <dbReference type="SAM" id="Phobius"/>
    </source>
</evidence>
<feature type="transmembrane region" description="Helical" evidence="1">
    <location>
        <begin position="474"/>
        <end position="492"/>
    </location>
</feature>
<evidence type="ECO:0000313" key="3">
    <source>
        <dbReference type="Proteomes" id="UP000018817"/>
    </source>
</evidence>
<dbReference type="EMBL" id="KI669579">
    <property type="protein sequence ID" value="ETN11460.1"/>
    <property type="molecule type" value="Genomic_DNA"/>
</dbReference>